<proteinExistence type="predicted"/>
<dbReference type="InterPro" id="IPR025486">
    <property type="entry name" value="DUF4378"/>
</dbReference>
<comment type="caution">
    <text evidence="3">The sequence shown here is derived from an EMBL/GenBank/DDBJ whole genome shotgun (WGS) entry which is preliminary data.</text>
</comment>
<dbReference type="PANTHER" id="PTHR47071:SF9">
    <property type="entry name" value="TRM32-LIKE PROTEIN (DUF3741)"/>
    <property type="match status" value="1"/>
</dbReference>
<feature type="compositionally biased region" description="Polar residues" evidence="1">
    <location>
        <begin position="1"/>
        <end position="10"/>
    </location>
</feature>
<evidence type="ECO:0000313" key="3">
    <source>
        <dbReference type="EMBL" id="KAJ7950325.1"/>
    </source>
</evidence>
<evidence type="ECO:0000259" key="2">
    <source>
        <dbReference type="Pfam" id="PF14309"/>
    </source>
</evidence>
<organism evidence="3 4">
    <name type="scientific">Quillaja saponaria</name>
    <name type="common">Soap bark tree</name>
    <dbReference type="NCBI Taxonomy" id="32244"/>
    <lineage>
        <taxon>Eukaryota</taxon>
        <taxon>Viridiplantae</taxon>
        <taxon>Streptophyta</taxon>
        <taxon>Embryophyta</taxon>
        <taxon>Tracheophyta</taxon>
        <taxon>Spermatophyta</taxon>
        <taxon>Magnoliopsida</taxon>
        <taxon>eudicotyledons</taxon>
        <taxon>Gunneridae</taxon>
        <taxon>Pentapetalae</taxon>
        <taxon>rosids</taxon>
        <taxon>fabids</taxon>
        <taxon>Fabales</taxon>
        <taxon>Quillajaceae</taxon>
        <taxon>Quillaja</taxon>
    </lineage>
</organism>
<dbReference type="PANTHER" id="PTHR47071">
    <property type="entry name" value="PROTEIN TRM32"/>
    <property type="match status" value="1"/>
</dbReference>
<gene>
    <name evidence="3" type="ORF">O6P43_026530</name>
</gene>
<reference evidence="3" key="1">
    <citation type="journal article" date="2023" name="Science">
        <title>Elucidation of the pathway for biosynthesis of saponin adjuvants from the soapbark tree.</title>
        <authorList>
            <person name="Reed J."/>
            <person name="Orme A."/>
            <person name="El-Demerdash A."/>
            <person name="Owen C."/>
            <person name="Martin L.B.B."/>
            <person name="Misra R.C."/>
            <person name="Kikuchi S."/>
            <person name="Rejzek M."/>
            <person name="Martin A.C."/>
            <person name="Harkess A."/>
            <person name="Leebens-Mack J."/>
            <person name="Louveau T."/>
            <person name="Stephenson M.J."/>
            <person name="Osbourn A."/>
        </authorList>
    </citation>
    <scope>NUCLEOTIDE SEQUENCE</scope>
    <source>
        <strain evidence="3">S10</strain>
    </source>
</reference>
<dbReference type="AlphaFoldDB" id="A0AAD7PD15"/>
<evidence type="ECO:0000313" key="4">
    <source>
        <dbReference type="Proteomes" id="UP001163823"/>
    </source>
</evidence>
<dbReference type="KEGG" id="qsa:O6P43_026530"/>
<feature type="domain" description="DUF4378" evidence="2">
    <location>
        <begin position="177"/>
        <end position="336"/>
    </location>
</feature>
<dbReference type="Pfam" id="PF14309">
    <property type="entry name" value="DUF4378"/>
    <property type="match status" value="1"/>
</dbReference>
<feature type="region of interest" description="Disordered" evidence="1">
    <location>
        <begin position="1"/>
        <end position="58"/>
    </location>
</feature>
<dbReference type="EMBL" id="JARAOO010000011">
    <property type="protein sequence ID" value="KAJ7950325.1"/>
    <property type="molecule type" value="Genomic_DNA"/>
</dbReference>
<protein>
    <submittedName>
        <fullName evidence="3">Protein TRM32</fullName>
    </submittedName>
</protein>
<dbReference type="Proteomes" id="UP001163823">
    <property type="component" value="Chromosome 11"/>
</dbReference>
<name>A0AAD7PD15_QUISA</name>
<dbReference type="InterPro" id="IPR044257">
    <property type="entry name" value="TRM32-like"/>
</dbReference>
<keyword evidence="4" id="KW-1185">Reference proteome</keyword>
<sequence>MSMESTTNEPKSLDPSVDSRSQLELDTSVDNKKEENFCKVNGNDSVIENDGDSKSDATNEVNAKVGLTREDSGSLISVDCASCDQLEIGPERKDNAIAAEALKDTTSFEEFTTSEESELNPRLSEGMDNLAEQHQASMDTPIVAESKADYQTFEILSKQWKYGIPQLQVDAKDKAKFDFVRDVLELSGLSGHDSIGTWHSDDQPIDPSVYEEIEGCLLLDPDCSGNEESGHCNHMLLFDLINEVLVEIYGRSYSYCPMSLSSLCSIRLMPAGNHVLREVWSLISWYLSLRSEADQPLDYVVSRDLAKGDGWMNLQFETECVGLELEDLIIDDLLEEFLQE</sequence>
<evidence type="ECO:0000256" key="1">
    <source>
        <dbReference type="SAM" id="MobiDB-lite"/>
    </source>
</evidence>
<accession>A0AAD7PD15</accession>